<accession>A0A1C4UEJ6</accession>
<dbReference type="Proteomes" id="UP000199629">
    <property type="component" value="Unassembled WGS sequence"/>
</dbReference>
<dbReference type="EMBL" id="FMCS01000001">
    <property type="protein sequence ID" value="SCE70128.1"/>
    <property type="molecule type" value="Genomic_DNA"/>
</dbReference>
<protein>
    <submittedName>
        <fullName evidence="6">Thiosulfate dehydrogenase [quinone] large subunit</fullName>
    </submittedName>
</protein>
<keyword evidence="4 5" id="KW-0472">Membrane</keyword>
<organism evidence="6 7">
    <name type="scientific">Micromonospora chaiyaphumensis</name>
    <dbReference type="NCBI Taxonomy" id="307119"/>
    <lineage>
        <taxon>Bacteria</taxon>
        <taxon>Bacillati</taxon>
        <taxon>Actinomycetota</taxon>
        <taxon>Actinomycetes</taxon>
        <taxon>Micromonosporales</taxon>
        <taxon>Micromonosporaceae</taxon>
        <taxon>Micromonospora</taxon>
    </lineage>
</organism>
<evidence type="ECO:0000313" key="6">
    <source>
        <dbReference type="EMBL" id="SCE70128.1"/>
    </source>
</evidence>
<feature type="transmembrane region" description="Helical" evidence="5">
    <location>
        <begin position="111"/>
        <end position="133"/>
    </location>
</feature>
<evidence type="ECO:0000256" key="2">
    <source>
        <dbReference type="ARBA" id="ARBA00022692"/>
    </source>
</evidence>
<feature type="transmembrane region" description="Helical" evidence="5">
    <location>
        <begin position="51"/>
        <end position="69"/>
    </location>
</feature>
<comment type="subcellular location">
    <subcellularLocation>
        <location evidence="1">Membrane</location>
        <topology evidence="1">Multi-pass membrane protein</topology>
    </subcellularLocation>
</comment>
<gene>
    <name evidence="6" type="ORF">GA0070214_101613</name>
</gene>
<dbReference type="InterPro" id="IPR032808">
    <property type="entry name" value="DoxX"/>
</dbReference>
<proteinExistence type="predicted"/>
<evidence type="ECO:0000313" key="7">
    <source>
        <dbReference type="Proteomes" id="UP000199629"/>
    </source>
</evidence>
<evidence type="ECO:0000256" key="5">
    <source>
        <dbReference type="SAM" id="Phobius"/>
    </source>
</evidence>
<evidence type="ECO:0000256" key="1">
    <source>
        <dbReference type="ARBA" id="ARBA00004141"/>
    </source>
</evidence>
<reference evidence="7" key="1">
    <citation type="submission" date="2016-06" db="EMBL/GenBank/DDBJ databases">
        <authorList>
            <person name="Varghese N."/>
            <person name="Submissions Spin"/>
        </authorList>
    </citation>
    <scope>NUCLEOTIDE SEQUENCE [LARGE SCALE GENOMIC DNA]</scope>
    <source>
        <strain evidence="7">DSM 45246</strain>
    </source>
</reference>
<dbReference type="AlphaFoldDB" id="A0A1C4UEJ6"/>
<dbReference type="Pfam" id="PF07681">
    <property type="entry name" value="DoxX"/>
    <property type="match status" value="1"/>
</dbReference>
<keyword evidence="2 5" id="KW-0812">Transmembrane</keyword>
<evidence type="ECO:0000256" key="4">
    <source>
        <dbReference type="ARBA" id="ARBA00023136"/>
    </source>
</evidence>
<keyword evidence="7" id="KW-1185">Reference proteome</keyword>
<evidence type="ECO:0000256" key="3">
    <source>
        <dbReference type="ARBA" id="ARBA00022989"/>
    </source>
</evidence>
<feature type="transmembrane region" description="Helical" evidence="5">
    <location>
        <begin position="169"/>
        <end position="189"/>
    </location>
</feature>
<keyword evidence="3 5" id="KW-1133">Transmembrane helix</keyword>
<feature type="transmembrane region" description="Helical" evidence="5">
    <location>
        <begin position="140"/>
        <end position="157"/>
    </location>
</feature>
<sequence length="206" mass="21932">MKMPPGSAVRGTGRDVETMTATIERITADTIAPAAETTRDAETTRQKATRYVFAGLRIALGWTFLWAFLDKMFGLGHETAAKAAWINGGSPTKGFLTFGAAGPFQGFYREIAGAAWADWLFMLGLLGIGVALLLGIGTRVAAVAGGLLLLMMWTAVLPPENNPFMDDHLVYAGLVAGLALVNAGDTLGLGRAWARLPLVARLPWLK</sequence>
<name>A0A1C4UEJ6_9ACTN</name>